<dbReference type="GO" id="GO:0006508">
    <property type="term" value="P:proteolysis"/>
    <property type="evidence" value="ECO:0007669"/>
    <property type="project" value="InterPro"/>
</dbReference>
<keyword evidence="3" id="KW-0399">Innate immunity</keyword>
<evidence type="ECO:0000256" key="3">
    <source>
        <dbReference type="ARBA" id="ARBA00022588"/>
    </source>
</evidence>
<organism evidence="11 12">
    <name type="scientific">Anopheles atroparvus</name>
    <name type="common">European mosquito</name>
    <dbReference type="NCBI Taxonomy" id="41427"/>
    <lineage>
        <taxon>Eukaryota</taxon>
        <taxon>Metazoa</taxon>
        <taxon>Ecdysozoa</taxon>
        <taxon>Arthropoda</taxon>
        <taxon>Hexapoda</taxon>
        <taxon>Insecta</taxon>
        <taxon>Pterygota</taxon>
        <taxon>Neoptera</taxon>
        <taxon>Endopterygota</taxon>
        <taxon>Diptera</taxon>
        <taxon>Nematocera</taxon>
        <taxon>Culicoidea</taxon>
        <taxon>Culicidae</taxon>
        <taxon>Anophelinae</taxon>
        <taxon>Anopheles</taxon>
    </lineage>
</organism>
<evidence type="ECO:0000256" key="6">
    <source>
        <dbReference type="ARBA" id="ARBA00023157"/>
    </source>
</evidence>
<dbReference type="PRINTS" id="PR00722">
    <property type="entry name" value="CHYMOTRYPSIN"/>
</dbReference>
<comment type="similarity">
    <text evidence="8">Belongs to the peptidase S1 family. CLIP subfamily.</text>
</comment>
<dbReference type="GO" id="GO:0045087">
    <property type="term" value="P:innate immune response"/>
    <property type="evidence" value="ECO:0007669"/>
    <property type="project" value="UniProtKB-KW"/>
</dbReference>
<dbReference type="Gene3D" id="2.40.10.10">
    <property type="entry name" value="Trypsin-like serine proteases"/>
    <property type="match status" value="2"/>
</dbReference>
<evidence type="ECO:0000256" key="4">
    <source>
        <dbReference type="ARBA" id="ARBA00022729"/>
    </source>
</evidence>
<dbReference type="AlphaFoldDB" id="A0AAG5CT24"/>
<evidence type="ECO:0000256" key="2">
    <source>
        <dbReference type="ARBA" id="ARBA00022525"/>
    </source>
</evidence>
<keyword evidence="2" id="KW-0964">Secreted</keyword>
<dbReference type="Pfam" id="PF00089">
    <property type="entry name" value="Trypsin"/>
    <property type="match status" value="1"/>
</dbReference>
<dbReference type="InterPro" id="IPR001314">
    <property type="entry name" value="Peptidase_S1A"/>
</dbReference>
<keyword evidence="4 9" id="KW-0732">Signal</keyword>
<dbReference type="SUPFAM" id="SSF50494">
    <property type="entry name" value="Trypsin-like serine proteases"/>
    <property type="match status" value="1"/>
</dbReference>
<dbReference type="InterPro" id="IPR043504">
    <property type="entry name" value="Peptidase_S1_PA_chymotrypsin"/>
</dbReference>
<dbReference type="CDD" id="cd00190">
    <property type="entry name" value="Tryp_SPc"/>
    <property type="match status" value="1"/>
</dbReference>
<dbReference type="InterPro" id="IPR022700">
    <property type="entry name" value="CLIP"/>
</dbReference>
<dbReference type="Proteomes" id="UP000075880">
    <property type="component" value="Unassembled WGS sequence"/>
</dbReference>
<dbReference type="PANTHER" id="PTHR24256">
    <property type="entry name" value="TRYPTASE-RELATED"/>
    <property type="match status" value="1"/>
</dbReference>
<evidence type="ECO:0000313" key="11">
    <source>
        <dbReference type="EnsemblMetazoa" id="ENSAATROPP001713"/>
    </source>
</evidence>
<evidence type="ECO:0000256" key="8">
    <source>
        <dbReference type="ARBA" id="ARBA00024195"/>
    </source>
</evidence>
<feature type="signal peptide" evidence="9">
    <location>
        <begin position="1"/>
        <end position="23"/>
    </location>
</feature>
<dbReference type="InterPro" id="IPR051487">
    <property type="entry name" value="Ser/Thr_Proteases_Immune/Dev"/>
</dbReference>
<dbReference type="GO" id="GO:0005576">
    <property type="term" value="C:extracellular region"/>
    <property type="evidence" value="ECO:0007669"/>
    <property type="project" value="UniProtKB-SubCell"/>
</dbReference>
<protein>
    <recommendedName>
        <fullName evidence="10">Peptidase S1 domain-containing protein</fullName>
    </recommendedName>
</protein>
<dbReference type="GO" id="GO:0004252">
    <property type="term" value="F:serine-type endopeptidase activity"/>
    <property type="evidence" value="ECO:0007669"/>
    <property type="project" value="InterPro"/>
</dbReference>
<feature type="domain" description="Peptidase S1" evidence="10">
    <location>
        <begin position="216"/>
        <end position="442"/>
    </location>
</feature>
<dbReference type="PROSITE" id="PS50240">
    <property type="entry name" value="TRYPSIN_DOM"/>
    <property type="match status" value="1"/>
</dbReference>
<evidence type="ECO:0000256" key="9">
    <source>
        <dbReference type="SAM" id="SignalP"/>
    </source>
</evidence>
<dbReference type="InterPro" id="IPR001254">
    <property type="entry name" value="Trypsin_dom"/>
</dbReference>
<evidence type="ECO:0000259" key="10">
    <source>
        <dbReference type="PROSITE" id="PS50240"/>
    </source>
</evidence>
<dbReference type="SMART" id="SM00680">
    <property type="entry name" value="CLIP"/>
    <property type="match status" value="2"/>
</dbReference>
<name>A0AAG5CT24_ANOAO</name>
<evidence type="ECO:0000313" key="12">
    <source>
        <dbReference type="Proteomes" id="UP000075880"/>
    </source>
</evidence>
<sequence length="443" mass="49043">MATIKYLLLVATLATFQWTLSESASKCNEATDLCVHVENCRKYSKRYLNKEHWTNPHFMQELRDLRCKNKKAHICCPKQEIGCVFEGEQGVCLLQNQCPKLLATPEAELLKKHYCGMSNEKNYFCCTDPYCVLHKQLCEQPEAPILRRPPLVFPDCSSGGKPGTSVPSKLCDSTLPEQSGKVCCLNEEPDRTMLHHKAAGLARMPCGTTITEDNKIFNGTHALEGEFPWMARLVYRKKGVCSGTLIHPSYVLTARHCANVNLIAVRLGLRDLGEGRKNSLQMQEINVAEKIPYNLYDVALLRLSQPAVIEESMVRPICLPLFANLRMNVPKKLTIAGWGLTETGRPSDILMKAQSSVLNSSSSVKGCTKAHEICIGGENAHSHHCGGDSGGPYQALDVFNGSMRFVQFGVISHGGQFCSTQNVPGKGVLVGYVLDWVLDNMIL</sequence>
<evidence type="ECO:0000256" key="7">
    <source>
        <dbReference type="ARBA" id="ARBA00023180"/>
    </source>
</evidence>
<dbReference type="SMART" id="SM00020">
    <property type="entry name" value="Tryp_SPc"/>
    <property type="match status" value="1"/>
</dbReference>
<keyword evidence="12" id="KW-1185">Reference proteome</keyword>
<accession>A0AAG5CT24</accession>
<proteinExistence type="inferred from homology"/>
<keyword evidence="7" id="KW-0325">Glycoprotein</keyword>
<feature type="chain" id="PRO_5042472554" description="Peptidase S1 domain-containing protein" evidence="9">
    <location>
        <begin position="24"/>
        <end position="443"/>
    </location>
</feature>
<evidence type="ECO:0000256" key="5">
    <source>
        <dbReference type="ARBA" id="ARBA00022859"/>
    </source>
</evidence>
<keyword evidence="6" id="KW-1015">Disulfide bond</keyword>
<evidence type="ECO:0000256" key="1">
    <source>
        <dbReference type="ARBA" id="ARBA00004613"/>
    </source>
</evidence>
<dbReference type="EnsemblMetazoa" id="ENSAATROPT001787">
    <property type="protein sequence ID" value="ENSAATROPP001713"/>
    <property type="gene ID" value="ENSAATROPG001408"/>
</dbReference>
<dbReference type="InterPro" id="IPR009003">
    <property type="entry name" value="Peptidase_S1_PA"/>
</dbReference>
<comment type="subcellular location">
    <subcellularLocation>
        <location evidence="1">Secreted</location>
    </subcellularLocation>
</comment>
<keyword evidence="5" id="KW-0391">Immunity</keyword>
<reference evidence="11" key="1">
    <citation type="submission" date="2024-04" db="UniProtKB">
        <authorList>
            <consortium name="EnsemblMetazoa"/>
        </authorList>
    </citation>
    <scope>IDENTIFICATION</scope>
    <source>
        <strain evidence="11">EBRO</strain>
    </source>
</reference>